<sequence length="64" mass="7556">MNPDKRKGKKTHKFIIFKHKSSSQRFEDTVNLKFGNPITLMDKTIRCNSSFTTFFSKSLNRMKL</sequence>
<organism evidence="1">
    <name type="scientific">Medicago truncatula</name>
    <name type="common">Barrel medic</name>
    <name type="synonym">Medicago tribuloides</name>
    <dbReference type="NCBI Taxonomy" id="3880"/>
    <lineage>
        <taxon>Eukaryota</taxon>
        <taxon>Viridiplantae</taxon>
        <taxon>Streptophyta</taxon>
        <taxon>Embryophyta</taxon>
        <taxon>Tracheophyta</taxon>
        <taxon>Spermatophyta</taxon>
        <taxon>Magnoliopsida</taxon>
        <taxon>eudicotyledons</taxon>
        <taxon>Gunneridae</taxon>
        <taxon>Pentapetalae</taxon>
        <taxon>rosids</taxon>
        <taxon>fabids</taxon>
        <taxon>Fabales</taxon>
        <taxon>Fabaceae</taxon>
        <taxon>Papilionoideae</taxon>
        <taxon>50 kb inversion clade</taxon>
        <taxon>NPAAA clade</taxon>
        <taxon>Hologalegina</taxon>
        <taxon>IRL clade</taxon>
        <taxon>Trifolieae</taxon>
        <taxon>Medicago</taxon>
    </lineage>
</organism>
<dbReference type="Gramene" id="rna36901">
    <property type="protein sequence ID" value="RHN52249.1"/>
    <property type="gene ID" value="gene36901"/>
</dbReference>
<protein>
    <submittedName>
        <fullName evidence="1">Uncharacterized protein</fullName>
    </submittedName>
</protein>
<dbReference type="AlphaFoldDB" id="A0A396HG06"/>
<comment type="caution">
    <text evidence="1">The sequence shown here is derived from an EMBL/GenBank/DDBJ whole genome shotgun (WGS) entry which is preliminary data.</text>
</comment>
<dbReference type="EMBL" id="PSQE01000006">
    <property type="protein sequence ID" value="RHN52249.1"/>
    <property type="molecule type" value="Genomic_DNA"/>
</dbReference>
<dbReference type="Proteomes" id="UP000265566">
    <property type="component" value="Chromosome 6"/>
</dbReference>
<gene>
    <name evidence="1" type="ORF">MtrunA17_Chr6g0478441</name>
</gene>
<accession>A0A396HG06</accession>
<name>A0A396HG06_MEDTR</name>
<reference evidence="1" key="1">
    <citation type="journal article" date="2018" name="Nat. Plants">
        <title>Whole-genome landscape of Medicago truncatula symbiotic genes.</title>
        <authorList>
            <person name="Pecrix Y."/>
            <person name="Gamas P."/>
            <person name="Carrere S."/>
        </authorList>
    </citation>
    <scope>NUCLEOTIDE SEQUENCE</scope>
    <source>
        <tissue evidence="1">Leaves</tissue>
    </source>
</reference>
<evidence type="ECO:0000313" key="1">
    <source>
        <dbReference type="EMBL" id="RHN52249.1"/>
    </source>
</evidence>
<proteinExistence type="predicted"/>